<evidence type="ECO:0000256" key="1">
    <source>
        <dbReference type="ARBA" id="ARBA00010105"/>
    </source>
</evidence>
<dbReference type="HOGENOM" id="CLU_1246780_0_0_1"/>
<accession>T1KBY1</accession>
<dbReference type="PANTHER" id="PTHR11215:SF1">
    <property type="entry name" value="MYG1 EXONUCLEASE"/>
    <property type="match status" value="1"/>
</dbReference>
<organism evidence="2 3">
    <name type="scientific">Tetranychus urticae</name>
    <name type="common">Two-spotted spider mite</name>
    <dbReference type="NCBI Taxonomy" id="32264"/>
    <lineage>
        <taxon>Eukaryota</taxon>
        <taxon>Metazoa</taxon>
        <taxon>Ecdysozoa</taxon>
        <taxon>Arthropoda</taxon>
        <taxon>Chelicerata</taxon>
        <taxon>Arachnida</taxon>
        <taxon>Acari</taxon>
        <taxon>Acariformes</taxon>
        <taxon>Trombidiformes</taxon>
        <taxon>Prostigmata</taxon>
        <taxon>Eleutherengona</taxon>
        <taxon>Raphignathae</taxon>
        <taxon>Tetranychoidea</taxon>
        <taxon>Tetranychidae</taxon>
        <taxon>Tetranychus</taxon>
    </lineage>
</organism>
<dbReference type="PANTHER" id="PTHR11215">
    <property type="entry name" value="METAL DEPENDENT HYDROLASE - RELATED"/>
    <property type="match status" value="1"/>
</dbReference>
<dbReference type="InterPro" id="IPR003226">
    <property type="entry name" value="MYG1_exonuclease"/>
</dbReference>
<dbReference type="EMBL" id="CAEY01001956">
    <property type="status" value="NOT_ANNOTATED_CDS"/>
    <property type="molecule type" value="Genomic_DNA"/>
</dbReference>
<dbReference type="STRING" id="32264.T1KBY1"/>
<evidence type="ECO:0000313" key="3">
    <source>
        <dbReference type="Proteomes" id="UP000015104"/>
    </source>
</evidence>
<reference evidence="3" key="1">
    <citation type="submission" date="2011-08" db="EMBL/GenBank/DDBJ databases">
        <authorList>
            <person name="Rombauts S."/>
        </authorList>
    </citation>
    <scope>NUCLEOTIDE SEQUENCE</scope>
    <source>
        <strain evidence="3">London</strain>
    </source>
</reference>
<dbReference type="Proteomes" id="UP000015104">
    <property type="component" value="Unassembled WGS sequence"/>
</dbReference>
<name>T1KBY1_TETUR</name>
<dbReference type="AlphaFoldDB" id="T1KBY1"/>
<evidence type="ECO:0000313" key="2">
    <source>
        <dbReference type="EnsemblMetazoa" id="tetur08g05680.1"/>
    </source>
</evidence>
<dbReference type="GO" id="GO:0005634">
    <property type="term" value="C:nucleus"/>
    <property type="evidence" value="ECO:0007669"/>
    <property type="project" value="TreeGrafter"/>
</dbReference>
<reference evidence="2" key="2">
    <citation type="submission" date="2015-06" db="UniProtKB">
        <authorList>
            <consortium name="EnsemblMetazoa"/>
        </authorList>
    </citation>
    <scope>IDENTIFICATION</scope>
</reference>
<dbReference type="Pfam" id="PF03690">
    <property type="entry name" value="MYG1_exonuc"/>
    <property type="match status" value="1"/>
</dbReference>
<dbReference type="EnsemblMetazoa" id="tetur08g05680.1">
    <property type="protein sequence ID" value="tetur08g05680.1"/>
    <property type="gene ID" value="tetur08g05680"/>
</dbReference>
<comment type="similarity">
    <text evidence="1">Belongs to the MYG1 family.</text>
</comment>
<proteinExistence type="inferred from homology"/>
<keyword evidence="3" id="KW-1185">Reference proteome</keyword>
<sequence>MKNVGFVDRSHLIGTAQVYENLQIYHKEAQKKDMTPQDGAPLTESQTGEITIVSANPEILAVRYSLPEILMMSYATRSGQHATLGATHLTLLYSQALLDLHLVQHVGDGLVYRVNENTCIAIRNIALHLWRNLGHYNLARDMITSLAANLFSFYQTNTNSIWELALAEIQFEHYYLKDEWSKAENYIKKISLYDETEAALRSAELYLKQKRRDEAFTISQACWRESFTKNLVGNNHHHFHLSFFVSVGFFISIHLRFFSVLFHTSSTSFLSHTGHFDWMNAQPIDFQDPYIFDTIYESFIQEIDAIDNGVSICEGKPRYTINSDLSTRVGHSRPNWNEEATNEVLYERFQQALVLVGQEFHTRVSYYSRVWYPPKKYVQKLILIIWRKAAQNLDSCPIQPTKYALNKPRGTEY</sequence>
<protein>
    <submittedName>
        <fullName evidence="2">Uncharacterized protein</fullName>
    </submittedName>
</protein>
<dbReference type="GO" id="GO:0005737">
    <property type="term" value="C:cytoplasm"/>
    <property type="evidence" value="ECO:0007669"/>
    <property type="project" value="TreeGrafter"/>
</dbReference>